<dbReference type="SUPFAM" id="SSF53098">
    <property type="entry name" value="Ribonuclease H-like"/>
    <property type="match status" value="1"/>
</dbReference>
<dbReference type="PROSITE" id="PS50994">
    <property type="entry name" value="INTEGRASE"/>
    <property type="match status" value="1"/>
</dbReference>
<name>A0A0G1B3Z3_9BACT</name>
<dbReference type="Proteomes" id="UP000034516">
    <property type="component" value="Unassembled WGS sequence"/>
</dbReference>
<evidence type="ECO:0000259" key="1">
    <source>
        <dbReference type="PROSITE" id="PS50994"/>
    </source>
</evidence>
<accession>A0A0G1B3Z3</accession>
<dbReference type="EMBL" id="LCCW01000033">
    <property type="protein sequence ID" value="KKS41076.1"/>
    <property type="molecule type" value="Genomic_DNA"/>
</dbReference>
<reference evidence="2 3" key="1">
    <citation type="journal article" date="2015" name="Nature">
        <title>rRNA introns, odd ribosomes, and small enigmatic genomes across a large radiation of phyla.</title>
        <authorList>
            <person name="Brown C.T."/>
            <person name="Hug L.A."/>
            <person name="Thomas B.C."/>
            <person name="Sharon I."/>
            <person name="Castelle C.J."/>
            <person name="Singh A."/>
            <person name="Wilkins M.J."/>
            <person name="Williams K.H."/>
            <person name="Banfield J.F."/>
        </authorList>
    </citation>
    <scope>NUCLEOTIDE SEQUENCE [LARGE SCALE GENOMIC DNA]</scope>
</reference>
<organism evidence="2 3">
    <name type="scientific">Candidatus Kuenenbacteria bacterium GW2011_GWA2_42_15</name>
    <dbReference type="NCBI Taxonomy" id="1618677"/>
    <lineage>
        <taxon>Bacteria</taxon>
        <taxon>Candidatus Kueneniibacteriota</taxon>
    </lineage>
</organism>
<evidence type="ECO:0000313" key="2">
    <source>
        <dbReference type="EMBL" id="KKS41076.1"/>
    </source>
</evidence>
<dbReference type="Pfam" id="PF13683">
    <property type="entry name" value="rve_3"/>
    <property type="match status" value="1"/>
</dbReference>
<dbReference type="AlphaFoldDB" id="A0A0G1B3Z3"/>
<sequence length="383" mass="45401">MLYDYAIKHNHMITTKAETRHKILLFWRKYGLKAAKDAYGASRSTLYGWWKLYRDSGYVMASLDPGSQAPIRRRKRIIDCRIIAEIRRLRLDVCPNMGKDKVKIFLNQFCQENNLNTISASTIGRTIKDKRIYHHRQKVSHFGKVKTIKRTKKLRKPKDFTSDDLGDLIEIDTIVKFDWGIKRYILTAVDVNTRYTFAWSYQRANSQNARDFFQKLEQVFPYQIRRVQTDNGSEFHQHFKGYLKTKSIIHFWNYPSKPFLNGHIEKYNRTIQDEFIDQHLMGLKETDKFNHRMMDYLIWYNTKRPHWSLQLLSPVDYLIKNNYLSRILVKCGIIRFVLIFLVNLPKGSMKKLANGKVLNNNQLGTQIRSLVGKPFVCSYLLIN</sequence>
<dbReference type="Gene3D" id="3.30.420.10">
    <property type="entry name" value="Ribonuclease H-like superfamily/Ribonuclease H"/>
    <property type="match status" value="1"/>
</dbReference>
<dbReference type="GO" id="GO:0003676">
    <property type="term" value="F:nucleic acid binding"/>
    <property type="evidence" value="ECO:0007669"/>
    <property type="project" value="InterPro"/>
</dbReference>
<dbReference type="InterPro" id="IPR001584">
    <property type="entry name" value="Integrase_cat-core"/>
</dbReference>
<comment type="caution">
    <text evidence="2">The sequence shown here is derived from an EMBL/GenBank/DDBJ whole genome shotgun (WGS) entry which is preliminary data.</text>
</comment>
<proteinExistence type="predicted"/>
<dbReference type="GO" id="GO:0015074">
    <property type="term" value="P:DNA integration"/>
    <property type="evidence" value="ECO:0007669"/>
    <property type="project" value="InterPro"/>
</dbReference>
<gene>
    <name evidence="2" type="ORF">UV02_C0033G0015</name>
</gene>
<feature type="domain" description="Integrase catalytic" evidence="1">
    <location>
        <begin position="153"/>
        <end position="322"/>
    </location>
</feature>
<dbReference type="InterPro" id="IPR012337">
    <property type="entry name" value="RNaseH-like_sf"/>
</dbReference>
<protein>
    <recommendedName>
        <fullName evidence="1">Integrase catalytic domain-containing protein</fullName>
    </recommendedName>
</protein>
<evidence type="ECO:0000313" key="3">
    <source>
        <dbReference type="Proteomes" id="UP000034516"/>
    </source>
</evidence>
<dbReference type="InterPro" id="IPR036397">
    <property type="entry name" value="RNaseH_sf"/>
</dbReference>